<sequence>MTKKKRTKYRNSKRKVSRRRYSKNRYFKKKQTKRRKSRKKIYKIKMKGGMEVSETPTTPVTPATEAVTEADAGAEAGAASKSASRQISVIQFCHLEKHCSEETCLDYMDMESMMKPENRGKDIYTTNREGVLGRDPIMATSIWSDWKSEEGTIQLIRDLYPENFQSGQFNRDDFVVYQVDDPEETLEQNRPPERKKVDYIFFINCPFNGSVEDTSAVLHQAKQYATPETKCIATCGNMQDCPFLTHVFPYMKKPGGWDRGRDSYTKREYMTFVRSGTDSFVKFKFNPDIFYY</sequence>
<organism evidence="2">
    <name type="scientific">viral metagenome</name>
    <dbReference type="NCBI Taxonomy" id="1070528"/>
    <lineage>
        <taxon>unclassified sequences</taxon>
        <taxon>metagenomes</taxon>
        <taxon>organismal metagenomes</taxon>
    </lineage>
</organism>
<name>A0A6C0F4W5_9ZZZZ</name>
<accession>A0A6C0F4W5</accession>
<feature type="region of interest" description="Disordered" evidence="1">
    <location>
        <begin position="1"/>
        <end position="39"/>
    </location>
</feature>
<protein>
    <submittedName>
        <fullName evidence="2">Uncharacterized protein</fullName>
    </submittedName>
</protein>
<reference evidence="2" key="1">
    <citation type="journal article" date="2020" name="Nature">
        <title>Giant virus diversity and host interactions through global metagenomics.</title>
        <authorList>
            <person name="Schulz F."/>
            <person name="Roux S."/>
            <person name="Paez-Espino D."/>
            <person name="Jungbluth S."/>
            <person name="Walsh D.A."/>
            <person name="Denef V.J."/>
            <person name="McMahon K.D."/>
            <person name="Konstantinidis K.T."/>
            <person name="Eloe-Fadrosh E.A."/>
            <person name="Kyrpides N.C."/>
            <person name="Woyke T."/>
        </authorList>
    </citation>
    <scope>NUCLEOTIDE SEQUENCE</scope>
    <source>
        <strain evidence="2">GVMAG-S-ERX555967-130</strain>
    </source>
</reference>
<dbReference type="AlphaFoldDB" id="A0A6C0F4W5"/>
<evidence type="ECO:0000256" key="1">
    <source>
        <dbReference type="SAM" id="MobiDB-lite"/>
    </source>
</evidence>
<dbReference type="EMBL" id="MN738786">
    <property type="protein sequence ID" value="QHT36807.1"/>
    <property type="molecule type" value="Genomic_DNA"/>
</dbReference>
<evidence type="ECO:0000313" key="2">
    <source>
        <dbReference type="EMBL" id="QHT36807.1"/>
    </source>
</evidence>
<proteinExistence type="predicted"/>